<protein>
    <recommendedName>
        <fullName evidence="4">Cation/H+ exchanger domain-containing protein</fullName>
    </recommendedName>
</protein>
<dbReference type="EMBL" id="JBGBPQ010000028">
    <property type="protein sequence ID" value="KAL1496545.1"/>
    <property type="molecule type" value="Genomic_DNA"/>
</dbReference>
<feature type="transmembrane region" description="Helical" evidence="1">
    <location>
        <begin position="203"/>
        <end position="228"/>
    </location>
</feature>
<feature type="transmembrane region" description="Helical" evidence="1">
    <location>
        <begin position="346"/>
        <end position="366"/>
    </location>
</feature>
<reference evidence="2 3" key="1">
    <citation type="journal article" date="2024" name="Science">
        <title>Giant polyketide synthase enzymes in the biosynthesis of giant marine polyether toxins.</title>
        <authorList>
            <person name="Fallon T.R."/>
            <person name="Shende V.V."/>
            <person name="Wierzbicki I.H."/>
            <person name="Pendleton A.L."/>
            <person name="Watervoot N.F."/>
            <person name="Auber R.P."/>
            <person name="Gonzalez D.J."/>
            <person name="Wisecaver J.H."/>
            <person name="Moore B.S."/>
        </authorList>
    </citation>
    <scope>NUCLEOTIDE SEQUENCE [LARGE SCALE GENOMIC DNA]</scope>
    <source>
        <strain evidence="2 3">12B1</strain>
    </source>
</reference>
<dbReference type="InterPro" id="IPR038770">
    <property type="entry name" value="Na+/solute_symporter_sf"/>
</dbReference>
<feature type="transmembrane region" description="Helical" evidence="1">
    <location>
        <begin position="166"/>
        <end position="191"/>
    </location>
</feature>
<comment type="caution">
    <text evidence="2">The sequence shown here is derived from an EMBL/GenBank/DDBJ whole genome shotgun (WGS) entry which is preliminary data.</text>
</comment>
<dbReference type="AlphaFoldDB" id="A0AB34IEC4"/>
<feature type="transmembrane region" description="Helical" evidence="1">
    <location>
        <begin position="410"/>
        <end position="429"/>
    </location>
</feature>
<evidence type="ECO:0000256" key="1">
    <source>
        <dbReference type="SAM" id="Phobius"/>
    </source>
</evidence>
<feature type="transmembrane region" description="Helical" evidence="1">
    <location>
        <begin position="306"/>
        <end position="334"/>
    </location>
</feature>
<evidence type="ECO:0008006" key="4">
    <source>
        <dbReference type="Google" id="ProtNLM"/>
    </source>
</evidence>
<feature type="transmembrane region" description="Helical" evidence="1">
    <location>
        <begin position="132"/>
        <end position="154"/>
    </location>
</feature>
<accession>A0AB34IEC4</accession>
<proteinExistence type="predicted"/>
<keyword evidence="1" id="KW-0472">Membrane</keyword>
<dbReference type="Gene3D" id="1.20.1530.20">
    <property type="match status" value="1"/>
</dbReference>
<organism evidence="2 3">
    <name type="scientific">Prymnesium parvum</name>
    <name type="common">Toxic golden alga</name>
    <dbReference type="NCBI Taxonomy" id="97485"/>
    <lineage>
        <taxon>Eukaryota</taxon>
        <taxon>Haptista</taxon>
        <taxon>Haptophyta</taxon>
        <taxon>Prymnesiophyceae</taxon>
        <taxon>Prymnesiales</taxon>
        <taxon>Prymnesiaceae</taxon>
        <taxon>Prymnesium</taxon>
    </lineage>
</organism>
<dbReference type="PANTHER" id="PTHR43021">
    <property type="entry name" value="NA(+)/H(+) ANTIPORTER-RELATED"/>
    <property type="match status" value="1"/>
</dbReference>
<evidence type="ECO:0000313" key="3">
    <source>
        <dbReference type="Proteomes" id="UP001515480"/>
    </source>
</evidence>
<feature type="transmembrane region" description="Helical" evidence="1">
    <location>
        <begin position="31"/>
        <end position="51"/>
    </location>
</feature>
<sequence>MVAWPSGPTCLSFCVVAVASASISKHIKSATHLPLITGYILAGIVCGPFALRFLSAEQGKALAAVVNDDAMGFIGFSAGSKFLLSELNGSLRAMFSLLAGLVLTTFTFVFTGVYLASPLLDLTASVPPQQKLAMALLIACLAVARSPSSAIALVSELDAHGPFTTAALSVTVLMDVVVVLLFALTMLLVHSICPEPGRAAPPIAQVLCLFAVQLVASLLLGVLLGWLLHHFISFDARTTTAASTPAKPPAAGALPPPRPPARPFKRRWGSVVFAGDGSGKDLLSGLAQPLADAKERILPRKENRQAAAVFASLVVGVKLSVVCAEFLIMQLAGFEIFEAERLEQQLFGVSFMMPLVIAMVAGAYIVNFTPSRKAFLRILHDSSDPVFVAFFTLTGANLQLDVLLPNISTAALIFGLRLSGITLGSYVGGRLGGSDKLYNNRYWQAFVTQAGVALGLAQRIAAEFEWGPSLATTVVATVVVAQLLGPLLFKAAIVAVGEAHAASGKPAAHAATTRPPSRHALLVGAAGDAVGAGLHARLVARGWDVIRYDTARADEPRPAVDERLHRFREAVLRRRGGEASLRRLLHRADEASSLTKPLLADEEAGSALDDTQLEALLTEELRLAWAASCLPSLDAMILACPDDAENVRLCKMLSSSPHFSDLLQRQTSTTDKPQLLVRMSFATFEPTYKATAPKDFSLTCASERAAFANLLAECLHPECFWTLKLDNSLAS</sequence>
<keyword evidence="1" id="KW-0812">Transmembrane</keyword>
<dbReference type="Proteomes" id="UP001515480">
    <property type="component" value="Unassembled WGS sequence"/>
</dbReference>
<evidence type="ECO:0000313" key="2">
    <source>
        <dbReference type="EMBL" id="KAL1496545.1"/>
    </source>
</evidence>
<dbReference type="PANTHER" id="PTHR43021:SF2">
    <property type="entry name" value="CATION_H+ EXCHANGER DOMAIN-CONTAINING PROTEIN"/>
    <property type="match status" value="1"/>
</dbReference>
<keyword evidence="1" id="KW-1133">Transmembrane helix</keyword>
<keyword evidence="3" id="KW-1185">Reference proteome</keyword>
<gene>
    <name evidence="2" type="ORF">AB1Y20_014151</name>
</gene>
<feature type="transmembrane region" description="Helical" evidence="1">
    <location>
        <begin position="95"/>
        <end position="120"/>
    </location>
</feature>
<name>A0AB34IEC4_PRYPA</name>